<dbReference type="EMBL" id="KZ679266">
    <property type="protein sequence ID" value="PTB38250.1"/>
    <property type="molecule type" value="Genomic_DNA"/>
</dbReference>
<name>A0A2T3Z0F4_TRIA4</name>
<gene>
    <name evidence="2" type="ORF">M441DRAFT_249170</name>
</gene>
<protein>
    <submittedName>
        <fullName evidence="2">Uncharacterized protein</fullName>
    </submittedName>
</protein>
<keyword evidence="1" id="KW-0812">Transmembrane</keyword>
<evidence type="ECO:0000313" key="2">
    <source>
        <dbReference type="EMBL" id="PTB38250.1"/>
    </source>
</evidence>
<keyword evidence="1" id="KW-0472">Membrane</keyword>
<reference evidence="2 3" key="1">
    <citation type="submission" date="2016-07" db="EMBL/GenBank/DDBJ databases">
        <title>Multiple horizontal gene transfer events from other fungi enriched the ability of initially mycotrophic Trichoderma (Ascomycota) to feed on dead plant biomass.</title>
        <authorList>
            <consortium name="DOE Joint Genome Institute"/>
            <person name="Aerts A."/>
            <person name="Atanasova L."/>
            <person name="Chenthamara K."/>
            <person name="Zhang J."/>
            <person name="Grujic M."/>
            <person name="Henrissat B."/>
            <person name="Kuo A."/>
            <person name="Salamov A."/>
            <person name="Lipzen A."/>
            <person name="Labutti K."/>
            <person name="Barry K."/>
            <person name="Miao Y."/>
            <person name="Rahimi M.J."/>
            <person name="Shen Q."/>
            <person name="Grigoriev I.V."/>
            <person name="Kubicek C.P."/>
            <person name="Druzhinina I.S."/>
        </authorList>
    </citation>
    <scope>NUCLEOTIDE SEQUENCE [LARGE SCALE GENOMIC DNA]</scope>
    <source>
        <strain evidence="2 3">CBS 433.97</strain>
    </source>
</reference>
<keyword evidence="1" id="KW-1133">Transmembrane helix</keyword>
<sequence length="123" mass="14063">MILWRMHDASRFSLSRPQRPIGNTGDFVIRSTGPLLARRRHHRGIRHGMSTQVVNVSPTSLIDHISLVLLIRPRLQHDASILFFSSSFIFYRGVGPLCCVISLSRYRPKKKLVMGLFFSTACR</sequence>
<accession>A0A2T3Z0F4</accession>
<dbReference type="Proteomes" id="UP000240493">
    <property type="component" value="Unassembled WGS sequence"/>
</dbReference>
<proteinExistence type="predicted"/>
<feature type="transmembrane region" description="Helical" evidence="1">
    <location>
        <begin position="81"/>
        <end position="104"/>
    </location>
</feature>
<evidence type="ECO:0000313" key="3">
    <source>
        <dbReference type="Proteomes" id="UP000240493"/>
    </source>
</evidence>
<evidence type="ECO:0000256" key="1">
    <source>
        <dbReference type="SAM" id="Phobius"/>
    </source>
</evidence>
<keyword evidence="3" id="KW-1185">Reference proteome</keyword>
<organism evidence="2 3">
    <name type="scientific">Trichoderma asperellum (strain ATCC 204424 / CBS 433.97 / NBRC 101777)</name>
    <dbReference type="NCBI Taxonomy" id="1042311"/>
    <lineage>
        <taxon>Eukaryota</taxon>
        <taxon>Fungi</taxon>
        <taxon>Dikarya</taxon>
        <taxon>Ascomycota</taxon>
        <taxon>Pezizomycotina</taxon>
        <taxon>Sordariomycetes</taxon>
        <taxon>Hypocreomycetidae</taxon>
        <taxon>Hypocreales</taxon>
        <taxon>Hypocreaceae</taxon>
        <taxon>Trichoderma</taxon>
    </lineage>
</organism>
<dbReference type="AlphaFoldDB" id="A0A2T3Z0F4"/>